<keyword evidence="3" id="KW-1185">Reference proteome</keyword>
<protein>
    <submittedName>
        <fullName evidence="2">Uncharacterized protein</fullName>
    </submittedName>
</protein>
<evidence type="ECO:0000256" key="1">
    <source>
        <dbReference type="SAM" id="MobiDB-lite"/>
    </source>
</evidence>
<organism evidence="2 3">
    <name type="scientific">Jatropha curcas</name>
    <name type="common">Barbados nut</name>
    <dbReference type="NCBI Taxonomy" id="180498"/>
    <lineage>
        <taxon>Eukaryota</taxon>
        <taxon>Viridiplantae</taxon>
        <taxon>Streptophyta</taxon>
        <taxon>Embryophyta</taxon>
        <taxon>Tracheophyta</taxon>
        <taxon>Spermatophyta</taxon>
        <taxon>Magnoliopsida</taxon>
        <taxon>eudicotyledons</taxon>
        <taxon>Gunneridae</taxon>
        <taxon>Pentapetalae</taxon>
        <taxon>rosids</taxon>
        <taxon>fabids</taxon>
        <taxon>Malpighiales</taxon>
        <taxon>Euphorbiaceae</taxon>
        <taxon>Crotonoideae</taxon>
        <taxon>Jatropheae</taxon>
        <taxon>Jatropha</taxon>
    </lineage>
</organism>
<dbReference type="Proteomes" id="UP000027138">
    <property type="component" value="Unassembled WGS sequence"/>
</dbReference>
<dbReference type="AlphaFoldDB" id="A0A067LPX4"/>
<evidence type="ECO:0000313" key="2">
    <source>
        <dbReference type="EMBL" id="KDP46970.1"/>
    </source>
</evidence>
<proteinExistence type="predicted"/>
<feature type="region of interest" description="Disordered" evidence="1">
    <location>
        <begin position="45"/>
        <end position="74"/>
    </location>
</feature>
<reference evidence="2 3" key="1">
    <citation type="journal article" date="2014" name="PLoS ONE">
        <title>Global Analysis of Gene Expression Profiles in Physic Nut (Jatropha curcas L.) Seedlings Exposed to Salt Stress.</title>
        <authorList>
            <person name="Zhang L."/>
            <person name="Zhang C."/>
            <person name="Wu P."/>
            <person name="Chen Y."/>
            <person name="Li M."/>
            <person name="Jiang H."/>
            <person name="Wu G."/>
        </authorList>
    </citation>
    <scope>NUCLEOTIDE SEQUENCE [LARGE SCALE GENOMIC DNA]</scope>
    <source>
        <strain evidence="3">cv. GZQX0401</strain>
        <tissue evidence="2">Young leaves</tissue>
    </source>
</reference>
<name>A0A067LPX4_JATCU</name>
<feature type="compositionally biased region" description="Basic and acidic residues" evidence="1">
    <location>
        <begin position="45"/>
        <end position="59"/>
    </location>
</feature>
<evidence type="ECO:0000313" key="3">
    <source>
        <dbReference type="Proteomes" id="UP000027138"/>
    </source>
</evidence>
<dbReference type="EMBL" id="KK914201">
    <property type="protein sequence ID" value="KDP46970.1"/>
    <property type="molecule type" value="Genomic_DNA"/>
</dbReference>
<gene>
    <name evidence="2" type="ORF">JCGZ_02406</name>
</gene>
<accession>A0A067LPX4</accession>
<sequence length="74" mass="8528">MSDSSRDKDNSPLKVEDPKLQAFLDAFSGEMGRITRLMESFNDRLELQEQKTERHDPNATRRGATTSKEHSRHP</sequence>